<reference evidence="1 2" key="1">
    <citation type="submission" date="2010-03" db="EMBL/GenBank/DDBJ databases">
        <title>The genome sequence of Eubacterium siraeum V10Sc8a.</title>
        <authorList>
            <consortium name="metaHIT consortium -- http://www.metahit.eu/"/>
            <person name="Pajon A."/>
            <person name="Turner K."/>
            <person name="Parkhill J."/>
            <person name="Duncan S."/>
            <person name="Flint H."/>
        </authorList>
    </citation>
    <scope>NUCLEOTIDE SEQUENCE [LARGE SCALE GENOMIC DNA]</scope>
    <source>
        <strain evidence="1 2">V10Sc8a</strain>
    </source>
</reference>
<organism evidence="1 2">
    <name type="scientific">[Eubacterium] siraeum V10Sc8a</name>
    <dbReference type="NCBI Taxonomy" id="717961"/>
    <lineage>
        <taxon>Bacteria</taxon>
        <taxon>Bacillati</taxon>
        <taxon>Bacillota</taxon>
        <taxon>Clostridia</taxon>
        <taxon>Eubacteriales</taxon>
        <taxon>Oscillospiraceae</taxon>
        <taxon>Oscillospiraceae incertae sedis</taxon>
    </lineage>
</organism>
<dbReference type="BioCyc" id="ESIR717961:G136L-424-MONOMER"/>
<dbReference type="KEGG" id="esr:ES1_05310"/>
<dbReference type="PATRIC" id="fig|717961.3.peg.607"/>
<gene>
    <name evidence="1" type="ORF">ES1_05310</name>
</gene>
<evidence type="ECO:0000313" key="2">
    <source>
        <dbReference type="Proteomes" id="UP000007050"/>
    </source>
</evidence>
<reference evidence="1 2" key="2">
    <citation type="submission" date="2010-03" db="EMBL/GenBank/DDBJ databases">
        <authorList>
            <person name="Pajon A."/>
        </authorList>
    </citation>
    <scope>NUCLEOTIDE SEQUENCE [LARGE SCALE GENOMIC DNA]</scope>
    <source>
        <strain evidence="1 2">V10Sc8a</strain>
    </source>
</reference>
<protein>
    <submittedName>
        <fullName evidence="1">Uncharacterized protein</fullName>
    </submittedName>
</protein>
<dbReference type="EMBL" id="FP929059">
    <property type="protein sequence ID" value="CBL33658.1"/>
    <property type="molecule type" value="Genomic_DNA"/>
</dbReference>
<name>D4MIS5_9FIRM</name>
<proteinExistence type="predicted"/>
<dbReference type="HOGENOM" id="CLU_2861097_0_0_9"/>
<accession>D4MIS5</accession>
<sequence>MLIDKKRRLIAVPAKRRIKNYSSSRKGESGTAVILYGNFDVSKYNFVKSENTNCNFCWKTAVYA</sequence>
<evidence type="ECO:0000313" key="1">
    <source>
        <dbReference type="EMBL" id="CBL33658.1"/>
    </source>
</evidence>
<dbReference type="AlphaFoldDB" id="D4MIS5"/>
<dbReference type="Proteomes" id="UP000007050">
    <property type="component" value="Chromosome"/>
</dbReference>